<evidence type="ECO:0000313" key="2">
    <source>
        <dbReference type="Proteomes" id="UP000217257"/>
    </source>
</evidence>
<dbReference type="AlphaFoldDB" id="A0A250J221"/>
<dbReference type="EMBL" id="CP022098">
    <property type="protein sequence ID" value="ATB38025.1"/>
    <property type="molecule type" value="Genomic_DNA"/>
</dbReference>
<evidence type="ECO:0008006" key="3">
    <source>
        <dbReference type="Google" id="ProtNLM"/>
    </source>
</evidence>
<dbReference type="RefSeq" id="WP_095986255.1">
    <property type="nucleotide sequence ID" value="NZ_CP022098.1"/>
</dbReference>
<protein>
    <recommendedName>
        <fullName evidence="3">Head protein</fullName>
    </recommendedName>
</protein>
<accession>A0A250J221</accession>
<evidence type="ECO:0000313" key="1">
    <source>
        <dbReference type="EMBL" id="ATB38025.1"/>
    </source>
</evidence>
<reference evidence="1 2" key="1">
    <citation type="submission" date="2017-06" db="EMBL/GenBank/DDBJ databases">
        <title>Sequencing and comparative analysis of myxobacterial genomes.</title>
        <authorList>
            <person name="Rupp O."/>
            <person name="Goesmann A."/>
            <person name="Sogaard-Andersen L."/>
        </authorList>
    </citation>
    <scope>NUCLEOTIDE SEQUENCE [LARGE SCALE GENOMIC DNA]</scope>
    <source>
        <strain evidence="1 2">DSM 52655</strain>
    </source>
</reference>
<dbReference type="KEGG" id="cfus:CYFUS_003451"/>
<gene>
    <name evidence="1" type="ORF">CYFUS_003451</name>
</gene>
<proteinExistence type="predicted"/>
<dbReference type="Proteomes" id="UP000217257">
    <property type="component" value="Chromosome"/>
</dbReference>
<organism evidence="1 2">
    <name type="scientific">Cystobacter fuscus</name>
    <dbReference type="NCBI Taxonomy" id="43"/>
    <lineage>
        <taxon>Bacteria</taxon>
        <taxon>Pseudomonadati</taxon>
        <taxon>Myxococcota</taxon>
        <taxon>Myxococcia</taxon>
        <taxon>Myxococcales</taxon>
        <taxon>Cystobacterineae</taxon>
        <taxon>Archangiaceae</taxon>
        <taxon>Cystobacter</taxon>
    </lineage>
</organism>
<sequence>MTIFKRILEAQERLGEAHEDAQSPEEKESFRLAIDALWFIWTNGQTDEFADYRKDAEADAPARVVAAFSTREEAEAWLSANPKPPNSAYVLIADEYHLVMCSRERGIRALAPHPTLELHLEELMRGGLPPAVAAFDTREEAKTWLASQAEPPGEAVIQIGGEHFLAVYYRNINYRALFPFSGVKGP</sequence>
<name>A0A250J221_9BACT</name>